<dbReference type="RefSeq" id="WP_129011406.1">
    <property type="nucleotide sequence ID" value="NZ_CP053835.1"/>
</dbReference>
<evidence type="ECO:0000313" key="1">
    <source>
        <dbReference type="EMBL" id="QKF76087.1"/>
    </source>
</evidence>
<accession>A0AAE7E578</accession>
<evidence type="ECO:0000313" key="2">
    <source>
        <dbReference type="Proteomes" id="UP000503313"/>
    </source>
</evidence>
<keyword evidence="2" id="KW-1185">Reference proteome</keyword>
<gene>
    <name evidence="1" type="ORF">ADFLV_0014</name>
</gene>
<dbReference type="EMBL" id="CP053835">
    <property type="protein sequence ID" value="QKF76087.1"/>
    <property type="molecule type" value="Genomic_DNA"/>
</dbReference>
<organism evidence="1 2">
    <name type="scientific">Arcobacter defluvii</name>
    <dbReference type="NCBI Taxonomy" id="873191"/>
    <lineage>
        <taxon>Bacteria</taxon>
        <taxon>Pseudomonadati</taxon>
        <taxon>Campylobacterota</taxon>
        <taxon>Epsilonproteobacteria</taxon>
        <taxon>Campylobacterales</taxon>
        <taxon>Arcobacteraceae</taxon>
        <taxon>Arcobacter</taxon>
    </lineage>
</organism>
<name>A0AAE7E578_9BACT</name>
<reference evidence="1 2" key="1">
    <citation type="submission" date="2020-05" db="EMBL/GenBank/DDBJ databases">
        <title>Complete genome sequencing of Campylobacter and Arcobacter type strains.</title>
        <authorList>
            <person name="Miller W.G."/>
            <person name="Yee E."/>
        </authorList>
    </citation>
    <scope>NUCLEOTIDE SEQUENCE [LARGE SCALE GENOMIC DNA]</scope>
    <source>
        <strain evidence="1 2">LMG 25694</strain>
    </source>
</reference>
<protein>
    <submittedName>
        <fullName evidence="1">Uncharacterized protein</fullName>
    </submittedName>
</protein>
<dbReference type="Proteomes" id="UP000503313">
    <property type="component" value="Chromosome"/>
</dbReference>
<proteinExistence type="predicted"/>
<dbReference type="AlphaFoldDB" id="A0AAE7E578"/>
<dbReference type="KEGG" id="adz:ADFLV_0014"/>
<sequence>MQNVKLHKLNELLENLISIDYNEAVDAYDSIVLFQNSLHLVMENYPKEHIYNKVLDKLMQIAQDKQNEYFKKINLPEIE</sequence>